<dbReference type="GO" id="GO:0005789">
    <property type="term" value="C:endoplasmic reticulum membrane"/>
    <property type="evidence" value="ECO:0007669"/>
    <property type="project" value="TreeGrafter"/>
</dbReference>
<reference evidence="10 11" key="1">
    <citation type="submission" date="2020-04" db="EMBL/GenBank/DDBJ databases">
        <title>Perkinsus olseni comparative genomics.</title>
        <authorList>
            <person name="Bogema D.R."/>
        </authorList>
    </citation>
    <scope>NUCLEOTIDE SEQUENCE [LARGE SCALE GENOMIC DNA]</scope>
    <source>
        <strain evidence="10">ATCC PRA-179</strain>
    </source>
</reference>
<keyword evidence="5 8" id="KW-0472">Membrane</keyword>
<protein>
    <recommendedName>
        <fullName evidence="9">L-type lectin-like domain-containing protein</fullName>
    </recommendedName>
</protein>
<dbReference type="GO" id="GO:0030134">
    <property type="term" value="C:COPII-coated ER to Golgi transport vesicle"/>
    <property type="evidence" value="ECO:0007669"/>
    <property type="project" value="TreeGrafter"/>
</dbReference>
<gene>
    <name evidence="10" type="ORF">FOZ61_010274</name>
</gene>
<dbReference type="EMBL" id="JABAHT010000818">
    <property type="protein sequence ID" value="KAF4651673.1"/>
    <property type="molecule type" value="Genomic_DNA"/>
</dbReference>
<dbReference type="GO" id="GO:0000139">
    <property type="term" value="C:Golgi membrane"/>
    <property type="evidence" value="ECO:0007669"/>
    <property type="project" value="TreeGrafter"/>
</dbReference>
<name>A0A7J6KWF5_PEROL</name>
<feature type="compositionally biased region" description="Basic and acidic residues" evidence="7">
    <location>
        <begin position="1116"/>
        <end position="1130"/>
    </location>
</feature>
<keyword evidence="6" id="KW-0175">Coiled coil</keyword>
<evidence type="ECO:0000256" key="8">
    <source>
        <dbReference type="SAM" id="Phobius"/>
    </source>
</evidence>
<dbReference type="InterPro" id="IPR005052">
    <property type="entry name" value="Lectin_leg"/>
</dbReference>
<dbReference type="PANTHER" id="PTHR12223">
    <property type="entry name" value="VESICULAR MANNOSE-BINDING LECTIN"/>
    <property type="match status" value="1"/>
</dbReference>
<dbReference type="PANTHER" id="PTHR12223:SF28">
    <property type="entry name" value="LECTIN, MANNOSE BINDING 1 LIKE"/>
    <property type="match status" value="1"/>
</dbReference>
<evidence type="ECO:0000256" key="5">
    <source>
        <dbReference type="ARBA" id="ARBA00023136"/>
    </source>
</evidence>
<accession>A0A7J6KWF5</accession>
<evidence type="ECO:0000313" key="10">
    <source>
        <dbReference type="EMBL" id="KAF4651673.1"/>
    </source>
</evidence>
<evidence type="ECO:0000256" key="4">
    <source>
        <dbReference type="ARBA" id="ARBA00022989"/>
    </source>
</evidence>
<dbReference type="CDD" id="cd07308">
    <property type="entry name" value="lectin_leg-like"/>
    <property type="match status" value="1"/>
</dbReference>
<organism evidence="10 11">
    <name type="scientific">Perkinsus olseni</name>
    <name type="common">Perkinsus atlanticus</name>
    <dbReference type="NCBI Taxonomy" id="32597"/>
    <lineage>
        <taxon>Eukaryota</taxon>
        <taxon>Sar</taxon>
        <taxon>Alveolata</taxon>
        <taxon>Perkinsozoa</taxon>
        <taxon>Perkinsea</taxon>
        <taxon>Perkinsida</taxon>
        <taxon>Perkinsidae</taxon>
        <taxon>Perkinsus</taxon>
    </lineage>
</organism>
<dbReference type="PROSITE" id="PS51328">
    <property type="entry name" value="L_LECTIN_LIKE"/>
    <property type="match status" value="1"/>
</dbReference>
<evidence type="ECO:0000256" key="7">
    <source>
        <dbReference type="SAM" id="MobiDB-lite"/>
    </source>
</evidence>
<sequence>MPRRSSGPCETMVVRSSSNVTCAVLRALDASPEPDVPNAPMRCWGSSTAVERLEPPLRYGGIKRKNVNDLLGNHAEGWCELETMTIPYEGARERALHFLTQIEYSMQSIASESSAVSSIDRLGRCQRAVFSIIPSLTALAEDLGRECRERGQVLWEMIKVLRHGMSAQLCTAVNELRAERHRARERVDALLKEVAAAKERAESMTAVALRAKVVEAELRSRLAEYGDEAARLRVANDVLKGKVKGGLQKECQDACVSTEVAACPQKEEWCCALAKLLLESAVDPCFFPSSVTPAVPRELIGALRVIAAHASVEGGELTFSGVPARDIMTCPDGSDRAVQIVCPPSCAVEVQTIDHNSIEAAVQTTVPSAKDFSVQVESLTDRSDSETSSPTASSCSMSEASSDRGAVQAEDFEADELFRSDFVRLIDFSLLNAPSSKSTDPVRETLLSHSELHTVIARLYDSLAAQLSTIGDCPRSVSLYVMAFMRRQHGVPSVIMERSLQLVRSLIHWRTPKVASSSRFSAAAAPVSGCCSTCCTLVHALLGKTPFSEFRIMLYFRQLLRRRSKYKHDTRSFGVRRSESAAALKLTYDLFSDDVADQVVAAIKDADVWVVQECVRRPSQYKSPIVQSELDSRLIQALMEGWEKKLGSFSGHQVNSIEEAAIAFMNADGDYTGLLRHTACVVAAGSDISWSFMADDGPAYVGFIDFSMEVGMRRATLSPAEGGGNSSAISEFVVEALITLGLEGHANSLQRSADPRAEHTGRQYRSRLGALRRCLADGQDSAAVAETISLLASYVSIENSQAAGAPSVLTQDLQKFLHLVIRMLNPKQLLAAPPLLLLLADVVYGQVQLESHSFTQALDPAVFNQRWESMGTCIPENNHIVLTPRTADKFGALWHKSPLRTDNFEATFTLDLKNPPDGSDPKHEQGFAFWYVYDDPKTQYPREALHCKDRCTAILENAGFGLMGYKSNFNGMAIFFPNNRFVDGRMDLQPSASLAMNDGTLVYNRQVDLPTGYGSFWDYRNRRLTVQVRVQPESVTVQGRFSDTDPWTLLINYQVTDPKFRIRPNGYIGITSLVAPVGGQIINLVDYVALDSLHVFNHDLSQKGEDAETAPEPSEVESRPDPIGEKAVDSSKDSLISSLNDLKLTAYRVITELEPMRWRTEQGMKELEVRARALKQTLDRLQRDVEVSGNDDMAEQFRNMKQELMEISREAADSSRGRKHDLDMLEQGLASMHSNPGSSSLAEVERRAQKMKDELESSGNTLLWLAVVCLLAIISVGVAVYRKFRHLEKSHLL</sequence>
<feature type="transmembrane region" description="Helical" evidence="8">
    <location>
        <begin position="1262"/>
        <end position="1281"/>
    </location>
</feature>
<comment type="subcellular location">
    <subcellularLocation>
        <location evidence="1">Membrane</location>
        <topology evidence="1">Single-pass type I membrane protein</topology>
    </subcellularLocation>
</comment>
<evidence type="ECO:0000256" key="3">
    <source>
        <dbReference type="ARBA" id="ARBA00022729"/>
    </source>
</evidence>
<keyword evidence="4 8" id="KW-1133">Transmembrane helix</keyword>
<dbReference type="Pfam" id="PF03388">
    <property type="entry name" value="Lectin_leg-like"/>
    <property type="match status" value="1"/>
</dbReference>
<feature type="coiled-coil region" evidence="6">
    <location>
        <begin position="1164"/>
        <end position="1210"/>
    </location>
</feature>
<dbReference type="Proteomes" id="UP000570595">
    <property type="component" value="Unassembled WGS sequence"/>
</dbReference>
<keyword evidence="2 8" id="KW-0812">Transmembrane</keyword>
<feature type="region of interest" description="Disordered" evidence="7">
    <location>
        <begin position="375"/>
        <end position="406"/>
    </location>
</feature>
<comment type="caution">
    <text evidence="10">The sequence shown here is derived from an EMBL/GenBank/DDBJ whole genome shotgun (WGS) entry which is preliminary data.</text>
</comment>
<keyword evidence="3" id="KW-0732">Signal</keyword>
<evidence type="ECO:0000256" key="6">
    <source>
        <dbReference type="SAM" id="Coils"/>
    </source>
</evidence>
<dbReference type="InterPro" id="IPR051136">
    <property type="entry name" value="Intracellular_Lectin-GPT"/>
</dbReference>
<dbReference type="GO" id="GO:0005537">
    <property type="term" value="F:D-mannose binding"/>
    <property type="evidence" value="ECO:0007669"/>
    <property type="project" value="TreeGrafter"/>
</dbReference>
<evidence type="ECO:0000259" key="9">
    <source>
        <dbReference type="PROSITE" id="PS51328"/>
    </source>
</evidence>
<proteinExistence type="predicted"/>
<evidence type="ECO:0000256" key="1">
    <source>
        <dbReference type="ARBA" id="ARBA00004479"/>
    </source>
</evidence>
<dbReference type="Gene3D" id="2.60.120.200">
    <property type="match status" value="1"/>
</dbReference>
<evidence type="ECO:0000256" key="2">
    <source>
        <dbReference type="ARBA" id="ARBA00022692"/>
    </source>
</evidence>
<dbReference type="SUPFAM" id="SSF49899">
    <property type="entry name" value="Concanavalin A-like lectins/glucanases"/>
    <property type="match status" value="1"/>
</dbReference>
<feature type="compositionally biased region" description="Low complexity" evidence="7">
    <location>
        <begin position="386"/>
        <end position="400"/>
    </location>
</feature>
<feature type="region of interest" description="Disordered" evidence="7">
    <location>
        <begin position="1102"/>
        <end position="1130"/>
    </location>
</feature>
<dbReference type="InterPro" id="IPR013320">
    <property type="entry name" value="ConA-like_dom_sf"/>
</dbReference>
<feature type="coiled-coil region" evidence="6">
    <location>
        <begin position="173"/>
        <end position="207"/>
    </location>
</feature>
<feature type="domain" description="L-type lectin-like" evidence="9">
    <location>
        <begin position="846"/>
        <end position="1092"/>
    </location>
</feature>
<dbReference type="GO" id="GO:0005793">
    <property type="term" value="C:endoplasmic reticulum-Golgi intermediate compartment"/>
    <property type="evidence" value="ECO:0007669"/>
    <property type="project" value="TreeGrafter"/>
</dbReference>
<dbReference type="OrthoDB" id="270293at2759"/>
<dbReference type="GO" id="GO:0006888">
    <property type="term" value="P:endoplasmic reticulum to Golgi vesicle-mediated transport"/>
    <property type="evidence" value="ECO:0007669"/>
    <property type="project" value="TreeGrafter"/>
</dbReference>
<evidence type="ECO:0000313" key="11">
    <source>
        <dbReference type="Proteomes" id="UP000570595"/>
    </source>
</evidence>